<dbReference type="GO" id="GO:0016020">
    <property type="term" value="C:membrane"/>
    <property type="evidence" value="ECO:0007669"/>
    <property type="project" value="UniProtKB-SubCell"/>
</dbReference>
<dbReference type="PANTHER" id="PTHR12300:SF117">
    <property type="entry name" value="LP05237P-RELATED"/>
    <property type="match status" value="1"/>
</dbReference>
<comment type="subcellular location">
    <subcellularLocation>
        <location evidence="1">Membrane</location>
        <topology evidence="1">Multi-pass membrane protein</topology>
    </subcellularLocation>
</comment>
<comment type="caution">
    <text evidence="2">The sequence shown here is derived from an EMBL/GenBank/DDBJ whole genome shotgun (WGS) entry which is preliminary data.</text>
</comment>
<evidence type="ECO:0000313" key="3">
    <source>
        <dbReference type="Proteomes" id="UP001630127"/>
    </source>
</evidence>
<name>A0ABD3B662_9GENT</name>
<dbReference type="Pfam" id="PF03134">
    <property type="entry name" value="TB2_DP1_HVA22"/>
    <property type="match status" value="1"/>
</dbReference>
<sequence>MMGSLLTRLLMMVFGYVYPAYECFKTVEKDKPEIDQLVFWCQYWILLALLTTCERVGDLFISWLPLYVEAKFALCIYLWYPRTRGTQYIYNSFLKPCIAKHEKEIDRNLLYMKNRTTVVALLVWQKVACYGQAKLFEILQYASSQSASRRSPQATHKSEEKKK</sequence>
<dbReference type="EMBL" id="JBJUIK010000001">
    <property type="protein sequence ID" value="KAL3539048.1"/>
    <property type="molecule type" value="Genomic_DNA"/>
</dbReference>
<proteinExistence type="inferred from homology"/>
<protein>
    <recommendedName>
        <fullName evidence="1">HVA22-like protein</fullName>
    </recommendedName>
</protein>
<reference evidence="2 3" key="1">
    <citation type="submission" date="2024-11" db="EMBL/GenBank/DDBJ databases">
        <title>A near-complete genome assembly of Cinchona calisaya.</title>
        <authorList>
            <person name="Lian D.C."/>
            <person name="Zhao X.W."/>
            <person name="Wei L."/>
        </authorList>
    </citation>
    <scope>NUCLEOTIDE SEQUENCE [LARGE SCALE GENOMIC DNA]</scope>
    <source>
        <tissue evidence="2">Nenye</tissue>
    </source>
</reference>
<accession>A0ABD3B662</accession>
<dbReference type="AlphaFoldDB" id="A0ABD3B662"/>
<organism evidence="2 3">
    <name type="scientific">Cinchona calisaya</name>
    <dbReference type="NCBI Taxonomy" id="153742"/>
    <lineage>
        <taxon>Eukaryota</taxon>
        <taxon>Viridiplantae</taxon>
        <taxon>Streptophyta</taxon>
        <taxon>Embryophyta</taxon>
        <taxon>Tracheophyta</taxon>
        <taxon>Spermatophyta</taxon>
        <taxon>Magnoliopsida</taxon>
        <taxon>eudicotyledons</taxon>
        <taxon>Gunneridae</taxon>
        <taxon>Pentapetalae</taxon>
        <taxon>asterids</taxon>
        <taxon>lamiids</taxon>
        <taxon>Gentianales</taxon>
        <taxon>Rubiaceae</taxon>
        <taxon>Cinchonoideae</taxon>
        <taxon>Cinchoneae</taxon>
        <taxon>Cinchona</taxon>
    </lineage>
</organism>
<dbReference type="Proteomes" id="UP001630127">
    <property type="component" value="Unassembled WGS sequence"/>
</dbReference>
<dbReference type="InterPro" id="IPR004345">
    <property type="entry name" value="TB2_DP1_HVA22"/>
</dbReference>
<gene>
    <name evidence="2" type="ORF">ACH5RR_002414</name>
</gene>
<evidence type="ECO:0000256" key="1">
    <source>
        <dbReference type="RuleBase" id="RU362006"/>
    </source>
</evidence>
<evidence type="ECO:0000313" key="2">
    <source>
        <dbReference type="EMBL" id="KAL3539048.1"/>
    </source>
</evidence>
<dbReference type="PANTHER" id="PTHR12300">
    <property type="entry name" value="HVA22-LIKE PROTEINS"/>
    <property type="match status" value="1"/>
</dbReference>
<keyword evidence="3" id="KW-1185">Reference proteome</keyword>
<comment type="similarity">
    <text evidence="1">Belongs to the DP1 family.</text>
</comment>